<name>A0ABP3H765_9ALTE</name>
<gene>
    <name evidence="1" type="ORF">GCM10009092_29530</name>
</gene>
<reference evidence="2" key="1">
    <citation type="journal article" date="2019" name="Int. J. Syst. Evol. Microbiol.">
        <title>The Global Catalogue of Microorganisms (GCM) 10K type strain sequencing project: providing services to taxonomists for standard genome sequencing and annotation.</title>
        <authorList>
            <consortium name="The Broad Institute Genomics Platform"/>
            <consortium name="The Broad Institute Genome Sequencing Center for Infectious Disease"/>
            <person name="Wu L."/>
            <person name="Ma J."/>
        </authorList>
    </citation>
    <scope>NUCLEOTIDE SEQUENCE [LARGE SCALE GENOMIC DNA]</scope>
    <source>
        <strain evidence="2">JCM 13378</strain>
    </source>
</reference>
<organism evidence="1 2">
    <name type="scientific">Bowmanella denitrificans</name>
    <dbReference type="NCBI Taxonomy" id="366582"/>
    <lineage>
        <taxon>Bacteria</taxon>
        <taxon>Pseudomonadati</taxon>
        <taxon>Pseudomonadota</taxon>
        <taxon>Gammaproteobacteria</taxon>
        <taxon>Alteromonadales</taxon>
        <taxon>Alteromonadaceae</taxon>
        <taxon>Bowmanella</taxon>
    </lineage>
</organism>
<dbReference type="Proteomes" id="UP001501757">
    <property type="component" value="Unassembled WGS sequence"/>
</dbReference>
<dbReference type="EMBL" id="BAAAEI010000017">
    <property type="protein sequence ID" value="GAA0363253.1"/>
    <property type="molecule type" value="Genomic_DNA"/>
</dbReference>
<evidence type="ECO:0000313" key="1">
    <source>
        <dbReference type="EMBL" id="GAA0363253.1"/>
    </source>
</evidence>
<protein>
    <recommendedName>
        <fullName evidence="3">GIY-YIG domain-containing protein</fullName>
    </recommendedName>
</protein>
<accession>A0ABP3H765</accession>
<evidence type="ECO:0000313" key="2">
    <source>
        <dbReference type="Proteomes" id="UP001501757"/>
    </source>
</evidence>
<keyword evidence="2" id="KW-1185">Reference proteome</keyword>
<comment type="caution">
    <text evidence="1">The sequence shown here is derived from an EMBL/GenBank/DDBJ whole genome shotgun (WGS) entry which is preliminary data.</text>
</comment>
<proteinExistence type="predicted"/>
<evidence type="ECO:0008006" key="3">
    <source>
        <dbReference type="Google" id="ProtNLM"/>
    </source>
</evidence>
<sequence>MLHKNYLGFDFVKAGHFELGEKSHTHKNGEWQIPTVFKPTNRNFLKAGTSAYLVILGSNYQQQNILYVGEYTGSLHNRWFQRHSQGEELVVWHSDNLADNINRVLMYKLQDDKAETSVPRKPISDKEKKIISKIQTEMLHQLQDGEALEISLWLTLDPYVETRTVGRLNISRAIEQHFLSNTNLLLPLNSKGRQTTNDAEDVAAITNRQS</sequence>